<evidence type="ECO:0000313" key="2">
    <source>
        <dbReference type="Proteomes" id="UP000569092"/>
    </source>
</evidence>
<proteinExistence type="predicted"/>
<reference evidence="1 2" key="1">
    <citation type="submission" date="2020-08" db="EMBL/GenBank/DDBJ databases">
        <title>Genomic Encyclopedia of Type Strains, Phase IV (KMG-V): Genome sequencing to study the core and pangenomes of soil and plant-associated prokaryotes.</title>
        <authorList>
            <person name="Whitman W."/>
        </authorList>
    </citation>
    <scope>NUCLEOTIDE SEQUENCE [LARGE SCALE GENOMIC DNA]</scope>
    <source>
        <strain evidence="1 2">M8US30</strain>
    </source>
</reference>
<dbReference type="AlphaFoldDB" id="A0A7W8J4L5"/>
<dbReference type="EMBL" id="JACHDZ010000001">
    <property type="protein sequence ID" value="MBB5342555.1"/>
    <property type="molecule type" value="Genomic_DNA"/>
</dbReference>
<evidence type="ECO:0000313" key="1">
    <source>
        <dbReference type="EMBL" id="MBB5342555.1"/>
    </source>
</evidence>
<name>A0A7W8J4L5_9BACT</name>
<sequence>MDIASIVGGFLAAVLLVSQAGLAESFDKPLHKTVLDLGRSTYLMENDNRHVTVTCWYYNHFMVKEQNDPGVKGAELIALSSVQPGHLPKCLQALQPGEKEFTEWSEEYKKFMPWNGYFAGVKHDLIFLEWPDGDDNSGIPFTAFEADAKTKFFEDSVTLEARGERHLNFIPTSANQIVLRYLRVASAGCSIPKFGESCWSKLQQQTGLGHSPVPKCTDYEGTQAGVVASVIAYPVEATLYPKPSIRPLGGPVRCYPQE</sequence>
<gene>
    <name evidence="1" type="ORF">HDF10_000505</name>
</gene>
<accession>A0A7W8J4L5</accession>
<comment type="caution">
    <text evidence="1">The sequence shown here is derived from an EMBL/GenBank/DDBJ whole genome shotgun (WGS) entry which is preliminary data.</text>
</comment>
<organism evidence="1 2">
    <name type="scientific">Tunturiibacter lichenicola</name>
    <dbReference type="NCBI Taxonomy" id="2051959"/>
    <lineage>
        <taxon>Bacteria</taxon>
        <taxon>Pseudomonadati</taxon>
        <taxon>Acidobacteriota</taxon>
        <taxon>Terriglobia</taxon>
        <taxon>Terriglobales</taxon>
        <taxon>Acidobacteriaceae</taxon>
        <taxon>Tunturiibacter</taxon>
    </lineage>
</organism>
<protein>
    <submittedName>
        <fullName evidence="1">Uncharacterized protein</fullName>
    </submittedName>
</protein>
<dbReference type="Proteomes" id="UP000569092">
    <property type="component" value="Unassembled WGS sequence"/>
</dbReference>